<evidence type="ECO:0000256" key="4">
    <source>
        <dbReference type="ARBA" id="ARBA00023016"/>
    </source>
</evidence>
<comment type="caution">
    <text evidence="8">The sequence shown here is derived from an EMBL/GenBank/DDBJ whole genome shotgun (WGS) entry which is preliminary data.</text>
</comment>
<dbReference type="PRINTS" id="PR00301">
    <property type="entry name" value="HEATSHOCK70"/>
</dbReference>
<comment type="similarity">
    <text evidence="1 6">Belongs to the heat shock protein 70 family.</text>
</comment>
<dbReference type="EMBL" id="JACHIR010000001">
    <property type="protein sequence ID" value="MBB5895656.1"/>
    <property type="molecule type" value="Genomic_DNA"/>
</dbReference>
<feature type="compositionally biased region" description="Low complexity" evidence="7">
    <location>
        <begin position="420"/>
        <end position="444"/>
    </location>
</feature>
<accession>A0A7W9NKS3</accession>
<evidence type="ECO:0000256" key="2">
    <source>
        <dbReference type="ARBA" id="ARBA00022741"/>
    </source>
</evidence>
<evidence type="ECO:0000256" key="1">
    <source>
        <dbReference type="ARBA" id="ARBA00007381"/>
    </source>
</evidence>
<keyword evidence="5" id="KW-0143">Chaperone</keyword>
<evidence type="ECO:0000256" key="7">
    <source>
        <dbReference type="SAM" id="MobiDB-lite"/>
    </source>
</evidence>
<dbReference type="InterPro" id="IPR018181">
    <property type="entry name" value="Heat_shock_70_CS"/>
</dbReference>
<dbReference type="Gene3D" id="3.30.420.40">
    <property type="match status" value="2"/>
</dbReference>
<feature type="compositionally biased region" description="Low complexity" evidence="7">
    <location>
        <begin position="390"/>
        <end position="413"/>
    </location>
</feature>
<keyword evidence="3 6" id="KW-0067">ATP-binding</keyword>
<dbReference type="PROSITE" id="PS01036">
    <property type="entry name" value="HSP70_3"/>
    <property type="match status" value="1"/>
</dbReference>
<gene>
    <name evidence="8" type="ORF">BJ998_006852</name>
</gene>
<dbReference type="Pfam" id="PF00012">
    <property type="entry name" value="HSP70"/>
    <property type="match status" value="1"/>
</dbReference>
<keyword evidence="9" id="KW-1185">Reference proteome</keyword>
<evidence type="ECO:0000313" key="9">
    <source>
        <dbReference type="Proteomes" id="UP000585638"/>
    </source>
</evidence>
<organism evidence="8 9">
    <name type="scientific">Kutzneria kofuensis</name>
    <dbReference type="NCBI Taxonomy" id="103725"/>
    <lineage>
        <taxon>Bacteria</taxon>
        <taxon>Bacillati</taxon>
        <taxon>Actinomycetota</taxon>
        <taxon>Actinomycetes</taxon>
        <taxon>Pseudonocardiales</taxon>
        <taxon>Pseudonocardiaceae</taxon>
        <taxon>Kutzneria</taxon>
    </lineage>
</organism>
<sequence>MPSVLHIGRDGGVLVGDAAERRAAVDPSGVAREFKRRIGDETPMLLGDGGHTAHELTALLARWVVDLVRSREGGEPEQIAITHPAGWGGHKTALLGAALAEFGLGDCLLLTEPAAAAIAYAATERVAPGDTIGVYDLGGGTVDTAVLRKDSVGSFDLLGEPAGDDHLGGVDFDELVFERIRHQFPELMTGLSADDPLVVSAVGRLRREITEAKEALSLDTEVMIPVLLPSGQRQARLIRAEFEAMIRAALEETVDLMRRTVRSAGLTESDLAAVLLVGGSSRIPLVTELLSAGLGRPVAVDADPKATVAVGAALSASLDTVVEPVPAVVAMAAPPVRPKEPEIPLHLATPVRPRRMVRPRMLAGAAGLALVAMAGGALVYSAQTTEVGSPAQAATPGATPTVAEPPASGAAHAASRKPSKTTGHSSTTSTSKTSGSSSTAGSSAQTPGQPGPTTSAEDRTGAPMIGPPPDDSPSASATPPPATDDTPPPATDSSPAGVPHNDPPPAYDPGTIVSSAPADPTTSTITDPGTGAPAPSTV</sequence>
<feature type="compositionally biased region" description="Polar residues" evidence="7">
    <location>
        <begin position="445"/>
        <end position="455"/>
    </location>
</feature>
<keyword evidence="4" id="KW-0346">Stress response</keyword>
<dbReference type="SUPFAM" id="SSF53067">
    <property type="entry name" value="Actin-like ATPase domain"/>
    <property type="match status" value="2"/>
</dbReference>
<reference evidence="8 9" key="1">
    <citation type="submission" date="2020-08" db="EMBL/GenBank/DDBJ databases">
        <title>Sequencing the genomes of 1000 actinobacteria strains.</title>
        <authorList>
            <person name="Klenk H.-P."/>
        </authorList>
    </citation>
    <scope>NUCLEOTIDE SEQUENCE [LARGE SCALE GENOMIC DNA]</scope>
    <source>
        <strain evidence="8 9">DSM 43851</strain>
    </source>
</reference>
<proteinExistence type="inferred from homology"/>
<protein>
    <submittedName>
        <fullName evidence="8">Actin-like ATPase involved in cell morphogenesis</fullName>
    </submittedName>
</protein>
<feature type="compositionally biased region" description="Pro residues" evidence="7">
    <location>
        <begin position="478"/>
        <end position="490"/>
    </location>
</feature>
<evidence type="ECO:0000256" key="3">
    <source>
        <dbReference type="ARBA" id="ARBA00022840"/>
    </source>
</evidence>
<dbReference type="GO" id="GO:0005524">
    <property type="term" value="F:ATP binding"/>
    <property type="evidence" value="ECO:0007669"/>
    <property type="project" value="UniProtKB-KW"/>
</dbReference>
<dbReference type="AlphaFoldDB" id="A0A7W9NKS3"/>
<dbReference type="InterPro" id="IPR013126">
    <property type="entry name" value="Hsp_70_fam"/>
</dbReference>
<name>A0A7W9NKS3_9PSEU</name>
<feature type="region of interest" description="Disordered" evidence="7">
    <location>
        <begin position="390"/>
        <end position="538"/>
    </location>
</feature>
<dbReference type="InterPro" id="IPR043129">
    <property type="entry name" value="ATPase_NBD"/>
</dbReference>
<evidence type="ECO:0000256" key="5">
    <source>
        <dbReference type="ARBA" id="ARBA00023186"/>
    </source>
</evidence>
<dbReference type="PANTHER" id="PTHR19375">
    <property type="entry name" value="HEAT SHOCK PROTEIN 70KDA"/>
    <property type="match status" value="1"/>
</dbReference>
<dbReference type="GO" id="GO:0140662">
    <property type="term" value="F:ATP-dependent protein folding chaperone"/>
    <property type="evidence" value="ECO:0007669"/>
    <property type="project" value="InterPro"/>
</dbReference>
<dbReference type="Gene3D" id="3.90.640.10">
    <property type="entry name" value="Actin, Chain A, domain 4"/>
    <property type="match status" value="1"/>
</dbReference>
<keyword evidence="2 6" id="KW-0547">Nucleotide-binding</keyword>
<evidence type="ECO:0000256" key="6">
    <source>
        <dbReference type="RuleBase" id="RU003322"/>
    </source>
</evidence>
<evidence type="ECO:0000313" key="8">
    <source>
        <dbReference type="EMBL" id="MBB5895656.1"/>
    </source>
</evidence>
<dbReference type="Proteomes" id="UP000585638">
    <property type="component" value="Unassembled WGS sequence"/>
</dbReference>